<sequence>MQQDNDLSKKIEELKKEFKELYENKYNKNIDDLGKRINESHTGATLQFNNLNKNYGDLAKDVVKLNNNMKLMEPILKKLEEEERKRIEEERKKREEESVKKKEK</sequence>
<keyword evidence="3" id="KW-1185">Reference proteome</keyword>
<evidence type="ECO:0000256" key="1">
    <source>
        <dbReference type="SAM" id="MobiDB-lite"/>
    </source>
</evidence>
<name>A0A1R2AKC5_9CILI</name>
<organism evidence="2 3">
    <name type="scientific">Stentor coeruleus</name>
    <dbReference type="NCBI Taxonomy" id="5963"/>
    <lineage>
        <taxon>Eukaryota</taxon>
        <taxon>Sar</taxon>
        <taxon>Alveolata</taxon>
        <taxon>Ciliophora</taxon>
        <taxon>Postciliodesmatophora</taxon>
        <taxon>Heterotrichea</taxon>
        <taxon>Heterotrichida</taxon>
        <taxon>Stentoridae</taxon>
        <taxon>Stentor</taxon>
    </lineage>
</organism>
<evidence type="ECO:0000313" key="3">
    <source>
        <dbReference type="Proteomes" id="UP000187209"/>
    </source>
</evidence>
<reference evidence="2 3" key="1">
    <citation type="submission" date="2016-11" db="EMBL/GenBank/DDBJ databases">
        <title>The macronuclear genome of Stentor coeruleus: a giant cell with tiny introns.</title>
        <authorList>
            <person name="Slabodnick M."/>
            <person name="Ruby J.G."/>
            <person name="Reiff S.B."/>
            <person name="Swart E.C."/>
            <person name="Gosai S."/>
            <person name="Prabakaran S."/>
            <person name="Witkowska E."/>
            <person name="Larue G.E."/>
            <person name="Fisher S."/>
            <person name="Freeman R.M."/>
            <person name="Gunawardena J."/>
            <person name="Chu W."/>
            <person name="Stover N.A."/>
            <person name="Gregory B.D."/>
            <person name="Nowacki M."/>
            <person name="Derisi J."/>
            <person name="Roy S.W."/>
            <person name="Marshall W.F."/>
            <person name="Sood P."/>
        </authorList>
    </citation>
    <scope>NUCLEOTIDE SEQUENCE [LARGE SCALE GENOMIC DNA]</scope>
    <source>
        <strain evidence="2">WM001</strain>
    </source>
</reference>
<accession>A0A1R2AKC5</accession>
<dbReference type="EMBL" id="MPUH01002608">
    <property type="protein sequence ID" value="OMJ64977.1"/>
    <property type="molecule type" value="Genomic_DNA"/>
</dbReference>
<evidence type="ECO:0000313" key="2">
    <source>
        <dbReference type="EMBL" id="OMJ64977.1"/>
    </source>
</evidence>
<protein>
    <submittedName>
        <fullName evidence="2">Uncharacterized protein</fullName>
    </submittedName>
</protein>
<comment type="caution">
    <text evidence="2">The sequence shown here is derived from an EMBL/GenBank/DDBJ whole genome shotgun (WGS) entry which is preliminary data.</text>
</comment>
<dbReference type="AlphaFoldDB" id="A0A1R2AKC5"/>
<dbReference type="Proteomes" id="UP000187209">
    <property type="component" value="Unassembled WGS sequence"/>
</dbReference>
<proteinExistence type="predicted"/>
<gene>
    <name evidence="2" type="ORF">SteCoe_40422</name>
</gene>
<feature type="region of interest" description="Disordered" evidence="1">
    <location>
        <begin position="81"/>
        <end position="104"/>
    </location>
</feature>